<comment type="similarity">
    <text evidence="7">Belongs to the binding-protein-dependent transport system permease family.</text>
</comment>
<gene>
    <name evidence="10" type="ORF">EV138_1653</name>
</gene>
<feature type="compositionally biased region" description="Low complexity" evidence="8">
    <location>
        <begin position="9"/>
        <end position="31"/>
    </location>
</feature>
<feature type="transmembrane region" description="Helical" evidence="7">
    <location>
        <begin position="63"/>
        <end position="82"/>
    </location>
</feature>
<keyword evidence="6 7" id="KW-0472">Membrane</keyword>
<reference evidence="10 11" key="1">
    <citation type="submission" date="2019-03" db="EMBL/GenBank/DDBJ databases">
        <title>Genomic Encyclopedia of Type Strains, Phase III (KMG-III): the genomes of soil and plant-associated and newly described type strains.</title>
        <authorList>
            <person name="Whitman W."/>
        </authorList>
    </citation>
    <scope>NUCLEOTIDE SEQUENCE [LARGE SCALE GENOMIC DNA]</scope>
    <source>
        <strain evidence="10 11">VKM Ac-2575</strain>
    </source>
</reference>
<proteinExistence type="inferred from homology"/>
<dbReference type="Proteomes" id="UP000295151">
    <property type="component" value="Unassembled WGS sequence"/>
</dbReference>
<evidence type="ECO:0000256" key="5">
    <source>
        <dbReference type="ARBA" id="ARBA00022989"/>
    </source>
</evidence>
<evidence type="ECO:0000259" key="9">
    <source>
        <dbReference type="PROSITE" id="PS50928"/>
    </source>
</evidence>
<evidence type="ECO:0000256" key="4">
    <source>
        <dbReference type="ARBA" id="ARBA00022692"/>
    </source>
</evidence>
<protein>
    <submittedName>
        <fullName evidence="10">Carbohydrate ABC transporter membrane protein 1 (CUT1 family)</fullName>
    </submittedName>
</protein>
<keyword evidence="5 7" id="KW-1133">Transmembrane helix</keyword>
<dbReference type="PROSITE" id="PS50928">
    <property type="entry name" value="ABC_TM1"/>
    <property type="match status" value="1"/>
</dbReference>
<comment type="subcellular location">
    <subcellularLocation>
        <location evidence="1 7">Cell membrane</location>
        <topology evidence="1 7">Multi-pass membrane protein</topology>
    </subcellularLocation>
</comment>
<dbReference type="InterPro" id="IPR035906">
    <property type="entry name" value="MetI-like_sf"/>
</dbReference>
<evidence type="ECO:0000256" key="6">
    <source>
        <dbReference type="ARBA" id="ARBA00023136"/>
    </source>
</evidence>
<evidence type="ECO:0000256" key="2">
    <source>
        <dbReference type="ARBA" id="ARBA00022448"/>
    </source>
</evidence>
<keyword evidence="11" id="KW-1185">Reference proteome</keyword>
<feature type="transmembrane region" description="Helical" evidence="7">
    <location>
        <begin position="126"/>
        <end position="147"/>
    </location>
</feature>
<feature type="transmembrane region" description="Helical" evidence="7">
    <location>
        <begin position="168"/>
        <end position="188"/>
    </location>
</feature>
<keyword evidence="4 7" id="KW-0812">Transmembrane</keyword>
<evidence type="ECO:0000256" key="3">
    <source>
        <dbReference type="ARBA" id="ARBA00022475"/>
    </source>
</evidence>
<accession>A0A4V3FJY5</accession>
<dbReference type="InterPro" id="IPR050809">
    <property type="entry name" value="UgpAE/MalFG_permease"/>
</dbReference>
<name>A0A4V3FJY5_9ACTN</name>
<dbReference type="InterPro" id="IPR000515">
    <property type="entry name" value="MetI-like"/>
</dbReference>
<evidence type="ECO:0000256" key="8">
    <source>
        <dbReference type="SAM" id="MobiDB-lite"/>
    </source>
</evidence>
<keyword evidence="3" id="KW-1003">Cell membrane</keyword>
<dbReference type="Gene3D" id="1.10.3720.10">
    <property type="entry name" value="MetI-like"/>
    <property type="match status" value="1"/>
</dbReference>
<feature type="transmembrane region" description="Helical" evidence="7">
    <location>
        <begin position="222"/>
        <end position="244"/>
    </location>
</feature>
<evidence type="ECO:0000313" key="10">
    <source>
        <dbReference type="EMBL" id="TDU88113.1"/>
    </source>
</evidence>
<sequence length="355" mass="38752">METSTPMDAKSTSTTTDPSTLTAGATTGPPRATERTPGAGPRSTRRVKAQLPFGVRWRRDWQMVLMMVPGVLFLIVFFYLPVLGNVVAFQDFQPYLGIMHSEWNGLQNFVNLYANPDFWDALRNTMILAGVQLLLFFPVPLAMALIVDSLVSNRIRRAFQTIAYLPHFLSWVLVIALFQQSLGGAGFVNNLLRQAGLDPIPFMTNPDTFPLLVVGQLIWKDAGWAMIIFLAALSAVDVSLYEAAAADGAGRWRRLWHITLPSMRTVIVLLLILRIGDILSVGFEQFILQRDSVGPGAAEVLDTFTYYAGVVGGDWSSGAAAGLAKGVVGALLLWGANSIAHRLGEPGIFQKRSGS</sequence>
<comment type="caution">
    <text evidence="10">The sequence shown here is derived from an EMBL/GenBank/DDBJ whole genome shotgun (WGS) entry which is preliminary data.</text>
</comment>
<dbReference type="AlphaFoldDB" id="A0A4V3FJY5"/>
<evidence type="ECO:0000256" key="7">
    <source>
        <dbReference type="RuleBase" id="RU363032"/>
    </source>
</evidence>
<organism evidence="10 11">
    <name type="scientific">Kribbella voronezhensis</name>
    <dbReference type="NCBI Taxonomy" id="2512212"/>
    <lineage>
        <taxon>Bacteria</taxon>
        <taxon>Bacillati</taxon>
        <taxon>Actinomycetota</taxon>
        <taxon>Actinomycetes</taxon>
        <taxon>Propionibacteriales</taxon>
        <taxon>Kribbellaceae</taxon>
        <taxon>Kribbella</taxon>
    </lineage>
</organism>
<dbReference type="RefSeq" id="WP_238158008.1">
    <property type="nucleotide sequence ID" value="NZ_SOCE01000001.1"/>
</dbReference>
<evidence type="ECO:0000256" key="1">
    <source>
        <dbReference type="ARBA" id="ARBA00004651"/>
    </source>
</evidence>
<dbReference type="PANTHER" id="PTHR43227">
    <property type="entry name" value="BLL4140 PROTEIN"/>
    <property type="match status" value="1"/>
</dbReference>
<dbReference type="CDD" id="cd06261">
    <property type="entry name" value="TM_PBP2"/>
    <property type="match status" value="1"/>
</dbReference>
<feature type="region of interest" description="Disordered" evidence="8">
    <location>
        <begin position="1"/>
        <end position="46"/>
    </location>
</feature>
<dbReference type="EMBL" id="SOCE01000001">
    <property type="protein sequence ID" value="TDU88113.1"/>
    <property type="molecule type" value="Genomic_DNA"/>
</dbReference>
<evidence type="ECO:0000313" key="11">
    <source>
        <dbReference type="Proteomes" id="UP000295151"/>
    </source>
</evidence>
<dbReference type="Pfam" id="PF00528">
    <property type="entry name" value="BPD_transp_1"/>
    <property type="match status" value="1"/>
</dbReference>
<keyword evidence="2 7" id="KW-0813">Transport</keyword>
<feature type="transmembrane region" description="Helical" evidence="7">
    <location>
        <begin position="265"/>
        <end position="283"/>
    </location>
</feature>
<dbReference type="GO" id="GO:0055085">
    <property type="term" value="P:transmembrane transport"/>
    <property type="evidence" value="ECO:0007669"/>
    <property type="project" value="InterPro"/>
</dbReference>
<feature type="domain" description="ABC transmembrane type-1" evidence="9">
    <location>
        <begin position="122"/>
        <end position="336"/>
    </location>
</feature>
<dbReference type="SUPFAM" id="SSF161098">
    <property type="entry name" value="MetI-like"/>
    <property type="match status" value="1"/>
</dbReference>
<dbReference type="PANTHER" id="PTHR43227:SF11">
    <property type="entry name" value="BLL4140 PROTEIN"/>
    <property type="match status" value="1"/>
</dbReference>
<dbReference type="GO" id="GO:0005886">
    <property type="term" value="C:plasma membrane"/>
    <property type="evidence" value="ECO:0007669"/>
    <property type="project" value="UniProtKB-SubCell"/>
</dbReference>